<keyword evidence="3" id="KW-1185">Reference proteome</keyword>
<dbReference type="EMBL" id="JYDQ01001202">
    <property type="protein sequence ID" value="KRY05619.1"/>
    <property type="molecule type" value="Genomic_DNA"/>
</dbReference>
<evidence type="ECO:0000313" key="2">
    <source>
        <dbReference type="EMBL" id="KRY05619.1"/>
    </source>
</evidence>
<evidence type="ECO:0000313" key="3">
    <source>
        <dbReference type="Proteomes" id="UP000054783"/>
    </source>
</evidence>
<dbReference type="AlphaFoldDB" id="A0A0V0Z020"/>
<dbReference type="EMBL" id="JYDQ01001262">
    <property type="protein sequence ID" value="KRY05518.1"/>
    <property type="molecule type" value="Genomic_DNA"/>
</dbReference>
<gene>
    <name evidence="1" type="ORF">T12_14365</name>
    <name evidence="2" type="ORF">T12_942</name>
</gene>
<protein>
    <submittedName>
        <fullName evidence="2">Uncharacterized protein</fullName>
    </submittedName>
</protein>
<accession>A0A0V0Z020</accession>
<name>A0A0V0Z020_9BILA</name>
<proteinExistence type="predicted"/>
<evidence type="ECO:0000313" key="1">
    <source>
        <dbReference type="EMBL" id="KRY05518.1"/>
    </source>
</evidence>
<dbReference type="Proteomes" id="UP000054783">
    <property type="component" value="Unassembled WGS sequence"/>
</dbReference>
<sequence>MNSCRTKKFHLLNIRLLSMKELNFMIDIKKGGAVHIDAEQH</sequence>
<reference evidence="2 3" key="1">
    <citation type="submission" date="2015-01" db="EMBL/GenBank/DDBJ databases">
        <title>Evolution of Trichinella species and genotypes.</title>
        <authorList>
            <person name="Korhonen P.K."/>
            <person name="Edoardo P."/>
            <person name="Giuseppe L.R."/>
            <person name="Gasser R.B."/>
        </authorList>
    </citation>
    <scope>NUCLEOTIDE SEQUENCE [LARGE SCALE GENOMIC DNA]</scope>
    <source>
        <strain evidence="2">ISS2496</strain>
    </source>
</reference>
<comment type="caution">
    <text evidence="2">The sequence shown here is derived from an EMBL/GenBank/DDBJ whole genome shotgun (WGS) entry which is preliminary data.</text>
</comment>
<organism evidence="2 3">
    <name type="scientific">Trichinella patagoniensis</name>
    <dbReference type="NCBI Taxonomy" id="990121"/>
    <lineage>
        <taxon>Eukaryota</taxon>
        <taxon>Metazoa</taxon>
        <taxon>Ecdysozoa</taxon>
        <taxon>Nematoda</taxon>
        <taxon>Enoplea</taxon>
        <taxon>Dorylaimia</taxon>
        <taxon>Trichinellida</taxon>
        <taxon>Trichinellidae</taxon>
        <taxon>Trichinella</taxon>
    </lineage>
</organism>